<reference evidence="3 4" key="1">
    <citation type="journal article" date="2021" name="Microbiol. Resour. Announc.">
        <title>Draft Genome Sequence of Coralloluteibacterium stylophorae LMG 29479T.</title>
        <authorList>
            <person name="Karlyshev A.V."/>
            <person name="Kudryashova E.B."/>
            <person name="Ariskina E.V."/>
            <person name="Conroy A.P."/>
            <person name="Abidueva E.Y."/>
        </authorList>
    </citation>
    <scope>NUCLEOTIDE SEQUENCE [LARGE SCALE GENOMIC DNA]</scope>
    <source>
        <strain evidence="3 4">LMG 29479</strain>
    </source>
</reference>
<sequence>MSSELPDCVARYFAADDTTDDRDLAACFSDDVRIHDEGGEHHGTAAALAWWHAARRRYDFHAEPREVQQDADRLTVRAQVTGTFPGSPIMLDHVFTLRGGRIAALAIG</sequence>
<organism evidence="2">
    <name type="scientific">Coralloluteibacterium stylophorae</name>
    <dbReference type="NCBI Taxonomy" id="1776034"/>
    <lineage>
        <taxon>Bacteria</taxon>
        <taxon>Pseudomonadati</taxon>
        <taxon>Pseudomonadota</taxon>
        <taxon>Gammaproteobacteria</taxon>
        <taxon>Lysobacterales</taxon>
        <taxon>Lysobacteraceae</taxon>
        <taxon>Coralloluteibacterium</taxon>
    </lineage>
</organism>
<accession>A0A8J8B0I1</accession>
<evidence type="ECO:0000313" key="4">
    <source>
        <dbReference type="Proteomes" id="UP000675747"/>
    </source>
</evidence>
<keyword evidence="4" id="KW-1185">Reference proteome</keyword>
<dbReference type="InterPro" id="IPR032710">
    <property type="entry name" value="NTF2-like_dom_sf"/>
</dbReference>
<dbReference type="Proteomes" id="UP000675747">
    <property type="component" value="Unassembled WGS sequence"/>
</dbReference>
<dbReference type="AlphaFoldDB" id="A0A8J8B0I1"/>
<name>A0A8J8B0I1_9GAMM</name>
<evidence type="ECO:0000313" key="3">
    <source>
        <dbReference type="EMBL" id="MBS7455730.1"/>
    </source>
</evidence>
<evidence type="ECO:0000259" key="1">
    <source>
        <dbReference type="Pfam" id="PF12680"/>
    </source>
</evidence>
<reference evidence="2" key="2">
    <citation type="submission" date="2021-04" db="EMBL/GenBank/DDBJ databases">
        <authorList>
            <person name="Karlyshev A.V."/>
        </authorList>
    </citation>
    <scope>NUCLEOTIDE SEQUENCE</scope>
    <source>
        <strain evidence="2">LMG 29479</strain>
    </source>
</reference>
<dbReference type="EMBL" id="JAGQFT020000001">
    <property type="protein sequence ID" value="MBS7455730.1"/>
    <property type="molecule type" value="Genomic_DNA"/>
</dbReference>
<dbReference type="InterPro" id="IPR037401">
    <property type="entry name" value="SnoaL-like"/>
</dbReference>
<protein>
    <submittedName>
        <fullName evidence="2">Nuclear transport factor 2 family protein</fullName>
    </submittedName>
</protein>
<dbReference type="EMBL" id="JAGQFT010000129">
    <property type="protein sequence ID" value="MBR0563408.1"/>
    <property type="molecule type" value="Genomic_DNA"/>
</dbReference>
<evidence type="ECO:0000313" key="2">
    <source>
        <dbReference type="EMBL" id="MBR0563408.1"/>
    </source>
</evidence>
<feature type="domain" description="SnoaL-like" evidence="1">
    <location>
        <begin position="9"/>
        <end position="104"/>
    </location>
</feature>
<comment type="caution">
    <text evidence="2">The sequence shown here is derived from an EMBL/GenBank/DDBJ whole genome shotgun (WGS) entry which is preliminary data.</text>
</comment>
<proteinExistence type="predicted"/>
<dbReference type="SUPFAM" id="SSF54427">
    <property type="entry name" value="NTF2-like"/>
    <property type="match status" value="1"/>
</dbReference>
<gene>
    <name evidence="3" type="ORF">KB893_001085</name>
    <name evidence="2" type="ORF">KB893_12920</name>
</gene>
<dbReference type="RefSeq" id="WP_211927318.1">
    <property type="nucleotide sequence ID" value="NZ_JAGQFT020000001.1"/>
</dbReference>
<dbReference type="Pfam" id="PF12680">
    <property type="entry name" value="SnoaL_2"/>
    <property type="match status" value="1"/>
</dbReference>
<dbReference type="Gene3D" id="3.10.450.50">
    <property type="match status" value="1"/>
</dbReference>